<dbReference type="PANTHER" id="PTHR46825">
    <property type="entry name" value="D-ALANYL-D-ALANINE-CARBOXYPEPTIDASE/ENDOPEPTIDASE AMPH"/>
    <property type="match status" value="1"/>
</dbReference>
<dbReference type="AlphaFoldDB" id="A0AA90NY83"/>
<dbReference type="Pfam" id="PF00144">
    <property type="entry name" value="Beta-lactamase"/>
    <property type="match status" value="2"/>
</dbReference>
<comment type="caution">
    <text evidence="2">The sequence shown here is derived from an EMBL/GenBank/DDBJ whole genome shotgun (WGS) entry which is preliminary data.</text>
</comment>
<dbReference type="EC" id="3.1.1.103" evidence="2"/>
<evidence type="ECO:0000313" key="3">
    <source>
        <dbReference type="Proteomes" id="UP001178277"/>
    </source>
</evidence>
<feature type="domain" description="Beta-lactamase-related" evidence="1">
    <location>
        <begin position="398"/>
        <end position="718"/>
    </location>
</feature>
<dbReference type="InterPro" id="IPR012338">
    <property type="entry name" value="Beta-lactam/transpept-like"/>
</dbReference>
<feature type="domain" description="Beta-lactamase-related" evidence="1">
    <location>
        <begin position="85"/>
        <end position="362"/>
    </location>
</feature>
<sequence length="726" mass="78924">MPCCLHMDGAISQTTKEAKKQFITGIPEYDRATPITRQVAATMIQNLKQIQPEQANQVKLLDAADDWAVQAIQALASQGIVDPDTTIHADSAFRIGSTTKSFAATVALQLAGEKKLSLDDTVEKWLPGLVQGNGYDGNHIKIRQLLNHTSGLPDYLTPELKTKLIENPGKNYTPEQLIARALELEPVTGWAYSNTNAAIMGLIIQKVTGETYAEQIKKRIIEPLQLKETFLPGSSVDIPKKNARGYLNIGGKLVDITVLNPSFANAGGEMISTGEDLTTFFRALLGGKLLKPEIQKEMMTSTADSPYGKYGLGIHGTKLPDGTIVWGHGGGIPGFTNFAGGTEDGHHVISININVLGNADKHINDILASEFAREAKKELKEEEKKSKHREEVKCVMDEVITNKRVPSVVAGGLKDGKRWSHATGTASYEVPRPVEPNFSFRIGSITKTFTASVILQLAEEKQLNLNDSVEKWLPGVIKGNGYDGKKITIRQLLNHTSGLASYTDSNMRDITLPQNPFRYYTADELISLALAKPPVFAPGEGWNYSNINTVLAGQIIQKVTGDTYAEQIRKRFIEPLGLTGTFVMGNSSYIPGEHATGYNMDKSGHLYDLTEVNQSWANAAGDMVSTVNDLTTFFSALLGGKLLNQEMMDQMLTAVDSPMGKVGLGIYEGKTPDGQSYWGHAGGTFGFETRVGGPIGGKHILVTAINSVAPEVSAARDKIFNKEFGR</sequence>
<dbReference type="GO" id="GO:0016787">
    <property type="term" value="F:hydrolase activity"/>
    <property type="evidence" value="ECO:0007669"/>
    <property type="project" value="UniProtKB-KW"/>
</dbReference>
<dbReference type="EMBL" id="JAUUTP010000045">
    <property type="protein sequence ID" value="MDP1421578.1"/>
    <property type="molecule type" value="Genomic_DNA"/>
</dbReference>
<dbReference type="RefSeq" id="WP_305162590.1">
    <property type="nucleotide sequence ID" value="NZ_JAUUTP010000045.1"/>
</dbReference>
<evidence type="ECO:0000313" key="2">
    <source>
        <dbReference type="EMBL" id="MDP1421578.1"/>
    </source>
</evidence>
<accession>A0AA90NY83</accession>
<dbReference type="PANTHER" id="PTHR46825:SF7">
    <property type="entry name" value="D-ALANYL-D-ALANINE CARBOXYPEPTIDASE"/>
    <property type="match status" value="1"/>
</dbReference>
<dbReference type="InterPro" id="IPR001466">
    <property type="entry name" value="Beta-lactam-related"/>
</dbReference>
<keyword evidence="2" id="KW-0378">Hydrolase</keyword>
<evidence type="ECO:0000259" key="1">
    <source>
        <dbReference type="Pfam" id="PF00144"/>
    </source>
</evidence>
<reference evidence="2" key="1">
    <citation type="submission" date="2023-07" db="EMBL/GenBank/DDBJ databases">
        <title>Murine gut Bacillus species.</title>
        <authorList>
            <person name="Gutman E."/>
            <person name="Hashuel R."/>
            <person name="Litvak Y."/>
        </authorList>
    </citation>
    <scope>NUCLEOTIDE SEQUENCE</scope>
    <source>
        <strain evidence="2">RU283</strain>
    </source>
</reference>
<gene>
    <name evidence="2" type="ORF">Q8G35_25250</name>
</gene>
<organism evidence="2 3">
    <name type="scientific">Peribacillus simplex</name>
    <dbReference type="NCBI Taxonomy" id="1478"/>
    <lineage>
        <taxon>Bacteria</taxon>
        <taxon>Bacillati</taxon>
        <taxon>Bacillota</taxon>
        <taxon>Bacilli</taxon>
        <taxon>Bacillales</taxon>
        <taxon>Bacillaceae</taxon>
        <taxon>Peribacillus</taxon>
    </lineage>
</organism>
<protein>
    <submittedName>
        <fullName evidence="2">Serine hydrolase domain-containing protein</fullName>
        <ecNumber evidence="2">3.1.1.103</ecNumber>
    </submittedName>
</protein>
<dbReference type="InterPro" id="IPR050491">
    <property type="entry name" value="AmpC-like"/>
</dbReference>
<proteinExistence type="predicted"/>
<name>A0AA90NY83_9BACI</name>
<dbReference type="Gene3D" id="3.40.710.10">
    <property type="entry name" value="DD-peptidase/beta-lactamase superfamily"/>
    <property type="match status" value="2"/>
</dbReference>
<dbReference type="SUPFAM" id="SSF56601">
    <property type="entry name" value="beta-lactamase/transpeptidase-like"/>
    <property type="match status" value="2"/>
</dbReference>
<dbReference type="Proteomes" id="UP001178277">
    <property type="component" value="Unassembled WGS sequence"/>
</dbReference>